<accession>Q1IMS5</accession>
<dbReference type="InterPro" id="IPR002938">
    <property type="entry name" value="FAD-bd"/>
</dbReference>
<dbReference type="KEGG" id="aba:Acid345_2824"/>
<dbReference type="STRING" id="204669.Acid345_2824"/>
<dbReference type="PRINTS" id="PR00420">
    <property type="entry name" value="RNGMNOXGNASE"/>
</dbReference>
<dbReference type="Gene3D" id="3.50.50.60">
    <property type="entry name" value="FAD/NAD(P)-binding domain"/>
    <property type="match status" value="1"/>
</dbReference>
<sequence>MGHQSFIIVGAGPSGTAAAYDLAKAGHSVLLLDRSEFPRVKPCGGGLTVKTLKALRYSVTPVVRIVAKGLQVTNNLAEPIELRGKHPICFMTVRAEFDDFCLRQTLEAGARFQKISEITGVEEFPDHVVLRTRDGEFHAEYLLGADGANSKVRLLLGAQPWFRRAIAVEAHAPVHKNAKAMEIDFGVVPRGYAWSFHKGDHLNVGLCTESAEVVKLSRDLLANYLKRKFGSDEYSHFVGHYLGIGGMRYEPKHKRIFLVGDAAGMTDPLSGEGIYNAIKSGQAAASALLQNSEAPHVSYAQALADVRDDLEFCERAIGKFYGHLNAGFAMLKVPGMKKSILKGYAMGLTLSEIRGSIHKLPFASVDDTHTAEYSNHAEA</sequence>
<organism evidence="2 3">
    <name type="scientific">Koribacter versatilis (strain Ellin345)</name>
    <dbReference type="NCBI Taxonomy" id="204669"/>
    <lineage>
        <taxon>Bacteria</taxon>
        <taxon>Pseudomonadati</taxon>
        <taxon>Acidobacteriota</taxon>
        <taxon>Terriglobia</taxon>
        <taxon>Terriglobales</taxon>
        <taxon>Candidatus Korobacteraceae</taxon>
        <taxon>Candidatus Korobacter</taxon>
    </lineage>
</organism>
<dbReference type="RefSeq" id="WP_011523626.1">
    <property type="nucleotide sequence ID" value="NC_008009.1"/>
</dbReference>
<dbReference type="InterPro" id="IPR050407">
    <property type="entry name" value="Geranylgeranyl_reductase"/>
</dbReference>
<dbReference type="OrthoDB" id="9806565at2"/>
<dbReference type="EnsemblBacteria" id="ABF41825">
    <property type="protein sequence ID" value="ABF41825"/>
    <property type="gene ID" value="Acid345_2824"/>
</dbReference>
<dbReference type="EMBL" id="CP000360">
    <property type="protein sequence ID" value="ABF41825.1"/>
    <property type="molecule type" value="Genomic_DNA"/>
</dbReference>
<dbReference type="NCBIfam" id="TIGR02032">
    <property type="entry name" value="GG-red-SF"/>
    <property type="match status" value="1"/>
</dbReference>
<dbReference type="GO" id="GO:0016628">
    <property type="term" value="F:oxidoreductase activity, acting on the CH-CH group of donors, NAD or NADP as acceptor"/>
    <property type="evidence" value="ECO:0007669"/>
    <property type="project" value="InterPro"/>
</dbReference>
<dbReference type="PANTHER" id="PTHR42685">
    <property type="entry name" value="GERANYLGERANYL DIPHOSPHATE REDUCTASE"/>
    <property type="match status" value="1"/>
</dbReference>
<reference evidence="2 3" key="1">
    <citation type="journal article" date="2009" name="Appl. Environ. Microbiol.">
        <title>Three genomes from the phylum Acidobacteria provide insight into the lifestyles of these microorganisms in soils.</title>
        <authorList>
            <person name="Ward N.L."/>
            <person name="Challacombe J.F."/>
            <person name="Janssen P.H."/>
            <person name="Henrissat B."/>
            <person name="Coutinho P.M."/>
            <person name="Wu M."/>
            <person name="Xie G."/>
            <person name="Haft D.H."/>
            <person name="Sait M."/>
            <person name="Badger J."/>
            <person name="Barabote R.D."/>
            <person name="Bradley B."/>
            <person name="Brettin T.S."/>
            <person name="Brinkac L.M."/>
            <person name="Bruce D."/>
            <person name="Creasy T."/>
            <person name="Daugherty S.C."/>
            <person name="Davidsen T.M."/>
            <person name="DeBoy R.T."/>
            <person name="Detter J.C."/>
            <person name="Dodson R.J."/>
            <person name="Durkin A.S."/>
            <person name="Ganapathy A."/>
            <person name="Gwinn-Giglio M."/>
            <person name="Han C.S."/>
            <person name="Khouri H."/>
            <person name="Kiss H."/>
            <person name="Kothari S.P."/>
            <person name="Madupu R."/>
            <person name="Nelson K.E."/>
            <person name="Nelson W.C."/>
            <person name="Paulsen I."/>
            <person name="Penn K."/>
            <person name="Ren Q."/>
            <person name="Rosovitz M.J."/>
            <person name="Selengut J.D."/>
            <person name="Shrivastava S."/>
            <person name="Sullivan S.A."/>
            <person name="Tapia R."/>
            <person name="Thompson L.S."/>
            <person name="Watkins K.L."/>
            <person name="Yang Q."/>
            <person name="Yu C."/>
            <person name="Zafar N."/>
            <person name="Zhou L."/>
            <person name="Kuske C.R."/>
        </authorList>
    </citation>
    <scope>NUCLEOTIDE SEQUENCE [LARGE SCALE GENOMIC DNA]</scope>
    <source>
        <strain evidence="2 3">Ellin345</strain>
    </source>
</reference>
<dbReference type="PANTHER" id="PTHR42685:SF22">
    <property type="entry name" value="CONDITIONED MEDIUM FACTOR RECEPTOR 1"/>
    <property type="match status" value="1"/>
</dbReference>
<dbReference type="Proteomes" id="UP000002432">
    <property type="component" value="Chromosome"/>
</dbReference>
<protein>
    <submittedName>
        <fullName evidence="2">Geranylgeranyl reductase</fullName>
    </submittedName>
</protein>
<dbReference type="HOGENOM" id="CLU_024648_5_0_0"/>
<evidence type="ECO:0000313" key="2">
    <source>
        <dbReference type="EMBL" id="ABF41825.1"/>
    </source>
</evidence>
<name>Q1IMS5_KORVE</name>
<feature type="domain" description="FAD-binding" evidence="1">
    <location>
        <begin position="7"/>
        <end position="159"/>
    </location>
</feature>
<keyword evidence="3" id="KW-1185">Reference proteome</keyword>
<dbReference type="eggNOG" id="COG0644">
    <property type="taxonomic scope" value="Bacteria"/>
</dbReference>
<dbReference type="AlphaFoldDB" id="Q1IMS5"/>
<evidence type="ECO:0000259" key="1">
    <source>
        <dbReference type="Pfam" id="PF01494"/>
    </source>
</evidence>
<proteinExistence type="predicted"/>
<dbReference type="InterPro" id="IPR036188">
    <property type="entry name" value="FAD/NAD-bd_sf"/>
</dbReference>
<dbReference type="GO" id="GO:0071949">
    <property type="term" value="F:FAD binding"/>
    <property type="evidence" value="ECO:0007669"/>
    <property type="project" value="InterPro"/>
</dbReference>
<dbReference type="InterPro" id="IPR011777">
    <property type="entry name" value="Geranylgeranyl_Rdtase_fam"/>
</dbReference>
<dbReference type="Pfam" id="PF01494">
    <property type="entry name" value="FAD_binding_3"/>
    <property type="match status" value="1"/>
</dbReference>
<gene>
    <name evidence="2" type="ordered locus">Acid345_2824</name>
</gene>
<evidence type="ECO:0000313" key="3">
    <source>
        <dbReference type="Proteomes" id="UP000002432"/>
    </source>
</evidence>
<dbReference type="SUPFAM" id="SSF51905">
    <property type="entry name" value="FAD/NAD(P)-binding domain"/>
    <property type="match status" value="1"/>
</dbReference>